<dbReference type="Pfam" id="PF03009">
    <property type="entry name" value="GDPD"/>
    <property type="match status" value="1"/>
</dbReference>
<dbReference type="AlphaFoldDB" id="A0A4Y8LWJ1"/>
<dbReference type="EMBL" id="SOMN01000014">
    <property type="protein sequence ID" value="TFE26278.1"/>
    <property type="molecule type" value="Genomic_DNA"/>
</dbReference>
<comment type="caution">
    <text evidence="2">The sequence shown here is derived from an EMBL/GenBank/DDBJ whole genome shotgun (WGS) entry which is preliminary data.</text>
</comment>
<dbReference type="Gene3D" id="3.20.20.190">
    <property type="entry name" value="Phosphatidylinositol (PI) phosphodiesterase"/>
    <property type="match status" value="1"/>
</dbReference>
<feature type="domain" description="GP-PDE" evidence="1">
    <location>
        <begin position="1"/>
        <end position="28"/>
    </location>
</feature>
<dbReference type="InterPro" id="IPR017946">
    <property type="entry name" value="PLC-like_Pdiesterase_TIM-brl"/>
</dbReference>
<evidence type="ECO:0000259" key="1">
    <source>
        <dbReference type="Pfam" id="PF03009"/>
    </source>
</evidence>
<dbReference type="GO" id="GO:0006629">
    <property type="term" value="P:lipid metabolic process"/>
    <property type="evidence" value="ECO:0007669"/>
    <property type="project" value="InterPro"/>
</dbReference>
<name>A0A4Y8LWJ1_9BACL</name>
<dbReference type="GO" id="GO:0008081">
    <property type="term" value="F:phosphoric diester hydrolase activity"/>
    <property type="evidence" value="ECO:0007669"/>
    <property type="project" value="InterPro"/>
</dbReference>
<organism evidence="2 3">
    <name type="scientific">Cohnella luojiensis</name>
    <dbReference type="NCBI Taxonomy" id="652876"/>
    <lineage>
        <taxon>Bacteria</taxon>
        <taxon>Bacillati</taxon>
        <taxon>Bacillota</taxon>
        <taxon>Bacilli</taxon>
        <taxon>Bacillales</taxon>
        <taxon>Paenibacillaceae</taxon>
        <taxon>Cohnella</taxon>
    </lineage>
</organism>
<reference evidence="2 3" key="1">
    <citation type="submission" date="2019-03" db="EMBL/GenBank/DDBJ databases">
        <title>Cohnella endophytica sp. nov., a novel endophytic bacterium isolated from bark of Sonneratia apetala.</title>
        <authorList>
            <person name="Tuo L."/>
        </authorList>
    </citation>
    <scope>NUCLEOTIDE SEQUENCE [LARGE SCALE GENOMIC DNA]</scope>
    <source>
        <strain evidence="2 3">CCTCC AB 208254</strain>
    </source>
</reference>
<proteinExistence type="predicted"/>
<sequence length="32" mass="3852">MAWTIRKERDDERMKRLGVDGIITDYPDWGID</sequence>
<gene>
    <name evidence="2" type="ORF">E2980_11700</name>
</gene>
<evidence type="ECO:0000313" key="2">
    <source>
        <dbReference type="EMBL" id="TFE26278.1"/>
    </source>
</evidence>
<keyword evidence="3" id="KW-1185">Reference proteome</keyword>
<protein>
    <recommendedName>
        <fullName evidence="1">GP-PDE domain-containing protein</fullName>
    </recommendedName>
</protein>
<dbReference type="InterPro" id="IPR030395">
    <property type="entry name" value="GP_PDE_dom"/>
</dbReference>
<accession>A0A4Y8LWJ1</accession>
<dbReference type="Proteomes" id="UP000297900">
    <property type="component" value="Unassembled WGS sequence"/>
</dbReference>
<dbReference type="SUPFAM" id="SSF51695">
    <property type="entry name" value="PLC-like phosphodiesterases"/>
    <property type="match status" value="1"/>
</dbReference>
<evidence type="ECO:0000313" key="3">
    <source>
        <dbReference type="Proteomes" id="UP000297900"/>
    </source>
</evidence>